<dbReference type="AlphaFoldDB" id="A0A420IXM6"/>
<name>A0A420IXM6_9PEZI</name>
<evidence type="ECO:0000313" key="2">
    <source>
        <dbReference type="Proteomes" id="UP000283383"/>
    </source>
</evidence>
<gene>
    <name evidence="1" type="ORF">GcM3_056038</name>
</gene>
<dbReference type="EMBL" id="MCBQ01005682">
    <property type="protein sequence ID" value="RKF79311.1"/>
    <property type="molecule type" value="Genomic_DNA"/>
</dbReference>
<keyword evidence="2" id="KW-1185">Reference proteome</keyword>
<proteinExistence type="predicted"/>
<dbReference type="Proteomes" id="UP000283383">
    <property type="component" value="Unassembled WGS sequence"/>
</dbReference>
<organism evidence="1 2">
    <name type="scientific">Golovinomyces cichoracearum</name>
    <dbReference type="NCBI Taxonomy" id="62708"/>
    <lineage>
        <taxon>Eukaryota</taxon>
        <taxon>Fungi</taxon>
        <taxon>Dikarya</taxon>
        <taxon>Ascomycota</taxon>
        <taxon>Pezizomycotina</taxon>
        <taxon>Leotiomycetes</taxon>
        <taxon>Erysiphales</taxon>
        <taxon>Erysiphaceae</taxon>
        <taxon>Golovinomyces</taxon>
    </lineage>
</organism>
<accession>A0A420IXM6</accession>
<protein>
    <submittedName>
        <fullName evidence="1">Uncharacterized protein</fullName>
    </submittedName>
</protein>
<evidence type="ECO:0000313" key="1">
    <source>
        <dbReference type="EMBL" id="RKF79311.1"/>
    </source>
</evidence>
<sequence length="134" mass="15579">SEQKSATLAKWNSISLFKIIELQQDKEDVEKAFRTLNNNYITERVYRGGRNQYEQYLLFFEGVNPEDEEQHSSLSLDYDNDYQAFLNETDENITTPVTYHTECGSITENEASLMLQQLLNSSTRHAITKQNTLD</sequence>
<comment type="caution">
    <text evidence="1">The sequence shown here is derived from an EMBL/GenBank/DDBJ whole genome shotgun (WGS) entry which is preliminary data.</text>
</comment>
<feature type="non-terminal residue" evidence="1">
    <location>
        <position position="134"/>
    </location>
</feature>
<feature type="non-terminal residue" evidence="1">
    <location>
        <position position="1"/>
    </location>
</feature>
<reference evidence="1 2" key="1">
    <citation type="journal article" date="2018" name="BMC Genomics">
        <title>Comparative genome analyses reveal sequence features reflecting distinct modes of host-adaptation between dicot and monocot powdery mildew.</title>
        <authorList>
            <person name="Wu Y."/>
            <person name="Ma X."/>
            <person name="Pan Z."/>
            <person name="Kale S.D."/>
            <person name="Song Y."/>
            <person name="King H."/>
            <person name="Zhang Q."/>
            <person name="Presley C."/>
            <person name="Deng X."/>
            <person name="Wei C.I."/>
            <person name="Xiao S."/>
        </authorList>
    </citation>
    <scope>NUCLEOTIDE SEQUENCE [LARGE SCALE GENOMIC DNA]</scope>
    <source>
        <strain evidence="1">UMSG3</strain>
    </source>
</reference>